<comment type="caution">
    <text evidence="2">The sequence shown here is derived from an EMBL/GenBank/DDBJ whole genome shotgun (WGS) entry which is preliminary data.</text>
</comment>
<reference evidence="2 3" key="2">
    <citation type="journal article" date="2021" name="Curr. Genet.">
        <title>Genetic response to nitrogen starvation in the aggressive Eucalyptus foliar pathogen Teratosphaeria destructans.</title>
        <authorList>
            <person name="Havenga M."/>
            <person name="Wingfield B.D."/>
            <person name="Wingfield M.J."/>
            <person name="Dreyer L.L."/>
            <person name="Roets F."/>
            <person name="Aylward J."/>
        </authorList>
    </citation>
    <scope>NUCLEOTIDE SEQUENCE [LARGE SCALE GENOMIC DNA]</scope>
    <source>
        <strain evidence="2">CMW44962</strain>
    </source>
</reference>
<organism evidence="2 3">
    <name type="scientific">Teratosphaeria destructans</name>
    <dbReference type="NCBI Taxonomy" id="418781"/>
    <lineage>
        <taxon>Eukaryota</taxon>
        <taxon>Fungi</taxon>
        <taxon>Dikarya</taxon>
        <taxon>Ascomycota</taxon>
        <taxon>Pezizomycotina</taxon>
        <taxon>Dothideomycetes</taxon>
        <taxon>Dothideomycetidae</taxon>
        <taxon>Mycosphaerellales</taxon>
        <taxon>Teratosphaeriaceae</taxon>
        <taxon>Teratosphaeria</taxon>
    </lineage>
</organism>
<feature type="region of interest" description="Disordered" evidence="1">
    <location>
        <begin position="235"/>
        <end position="351"/>
    </location>
</feature>
<feature type="compositionally biased region" description="Basic and acidic residues" evidence="1">
    <location>
        <begin position="306"/>
        <end position="319"/>
    </location>
</feature>
<feature type="compositionally biased region" description="Polar residues" evidence="1">
    <location>
        <begin position="236"/>
        <end position="272"/>
    </location>
</feature>
<dbReference type="OrthoDB" id="5388207at2759"/>
<gene>
    <name evidence="2" type="ORF">Tdes44962_MAKER07453</name>
</gene>
<feature type="compositionally biased region" description="Low complexity" evidence="1">
    <location>
        <begin position="191"/>
        <end position="203"/>
    </location>
</feature>
<evidence type="ECO:0000313" key="2">
    <source>
        <dbReference type="EMBL" id="KAH9843383.1"/>
    </source>
</evidence>
<feature type="compositionally biased region" description="Low complexity" evidence="1">
    <location>
        <begin position="99"/>
        <end position="110"/>
    </location>
</feature>
<feature type="region of interest" description="Disordered" evidence="1">
    <location>
        <begin position="172"/>
        <end position="215"/>
    </location>
</feature>
<feature type="compositionally biased region" description="Basic residues" evidence="1">
    <location>
        <begin position="414"/>
        <end position="424"/>
    </location>
</feature>
<evidence type="ECO:0000256" key="1">
    <source>
        <dbReference type="SAM" id="MobiDB-lite"/>
    </source>
</evidence>
<sequence length="424" mass="43638">MAETIKSALGLGSKTQEGQEPVSGRQGAGNASQPYDQGNNEGDGNLGGNAPQLTDPDQVVTGEAKTADATTPSGKSEAPTLHEATAVPTATETSKKETTPAPSSATHTSSKAVIGSPEWFRTGIPGYNKQEVHEPAAEAGVAADNVSDKNITEAAQAVNGLPSHHVAQEVPSGHATLDDEIDKSTNANAVATTEPSATTSPSSITGKDKEDAAQDAGVVGGVTGAAASMFTKLNPFASSSMSGNDTTLNGTQYTARSSSATLPTPITNQNPMSSSATLSSSAAATPSVTVHDPTEDSASQTPSMTAEEKRNGKMPDRSDSISTQQTEQKQQRRKSYIPTSSVNEGRIPIAGGIPLGQGEMVARRKSTAVVPSVPSVPEGETARTNDGAGERKEKEVKGLEATPPARKTSVLGRVRSRLGRKRKE</sequence>
<proteinExistence type="predicted"/>
<dbReference type="Proteomes" id="UP001138500">
    <property type="component" value="Unassembled WGS sequence"/>
</dbReference>
<protein>
    <submittedName>
        <fullName evidence="2">Uncharacterized protein</fullName>
    </submittedName>
</protein>
<dbReference type="EMBL" id="RIBY02000369">
    <property type="protein sequence ID" value="KAH9843383.1"/>
    <property type="molecule type" value="Genomic_DNA"/>
</dbReference>
<reference evidence="2 3" key="1">
    <citation type="journal article" date="2018" name="IMA Fungus">
        <title>IMA Genome-F 10: Nine draft genome sequences of Claviceps purpurea s.lat., including C. arundinis, C. humidiphila, and C. cf. spartinae, pseudomolecules for the pitch canker pathogen Fusarium circinatum, draft genome of Davidsoniella eucalypti, Grosmannia galeiformis, Quambalaria eucalypti, and Teratosphaeria destructans.</title>
        <authorList>
            <person name="Wingfield B.D."/>
            <person name="Liu M."/>
            <person name="Nguyen H.D."/>
            <person name="Lane F.A."/>
            <person name="Morgan S.W."/>
            <person name="De Vos L."/>
            <person name="Wilken P.M."/>
            <person name="Duong T.A."/>
            <person name="Aylward J."/>
            <person name="Coetzee M.P."/>
            <person name="Dadej K."/>
            <person name="De Beer Z.W."/>
            <person name="Findlay W."/>
            <person name="Havenga M."/>
            <person name="Kolarik M."/>
            <person name="Menzies J.G."/>
            <person name="Naidoo K."/>
            <person name="Pochopski O."/>
            <person name="Shoukouhi P."/>
            <person name="Santana Q.C."/>
            <person name="Seifert K.A."/>
            <person name="Soal N."/>
            <person name="Steenkamp E.T."/>
            <person name="Tatham C.T."/>
            <person name="van der Nest M.A."/>
            <person name="Wingfield M.J."/>
        </authorList>
    </citation>
    <scope>NUCLEOTIDE SEQUENCE [LARGE SCALE GENOMIC DNA]</scope>
    <source>
        <strain evidence="2">CMW44962</strain>
    </source>
</reference>
<dbReference type="AlphaFoldDB" id="A0A9W7W695"/>
<keyword evidence="3" id="KW-1185">Reference proteome</keyword>
<name>A0A9W7W695_9PEZI</name>
<feature type="region of interest" description="Disordered" evidence="1">
    <location>
        <begin position="1"/>
        <end position="140"/>
    </location>
</feature>
<evidence type="ECO:0000313" key="3">
    <source>
        <dbReference type="Proteomes" id="UP001138500"/>
    </source>
</evidence>
<accession>A0A9W7W695</accession>
<feature type="compositionally biased region" description="Basic and acidic residues" evidence="1">
    <location>
        <begin position="380"/>
        <end position="398"/>
    </location>
</feature>
<feature type="region of interest" description="Disordered" evidence="1">
    <location>
        <begin position="364"/>
        <end position="424"/>
    </location>
</feature>
<feature type="compositionally biased region" description="Low complexity" evidence="1">
    <location>
        <begin position="273"/>
        <end position="287"/>
    </location>
</feature>